<dbReference type="Proteomes" id="UP000886865">
    <property type="component" value="Unassembled WGS sequence"/>
</dbReference>
<dbReference type="SMART" id="SM00530">
    <property type="entry name" value="HTH_XRE"/>
    <property type="match status" value="1"/>
</dbReference>
<evidence type="ECO:0000313" key="2">
    <source>
        <dbReference type="EMBL" id="HIS74151.1"/>
    </source>
</evidence>
<sequence>MKIKIRETAKEKKGYSLYKLAKELNLPQQTVYSWANGRTQPSYENMDRLCEALNCTIADLLENEPIQHKLNLREIV</sequence>
<dbReference type="Gene3D" id="1.10.260.40">
    <property type="entry name" value="lambda repressor-like DNA-binding domains"/>
    <property type="match status" value="1"/>
</dbReference>
<name>A0A9D1JXL1_9BACT</name>
<accession>A0A9D1JXL1</accession>
<organism evidence="2 3">
    <name type="scientific">Candidatus Galligastranaerophilus intestinavium</name>
    <dbReference type="NCBI Taxonomy" id="2840836"/>
    <lineage>
        <taxon>Bacteria</taxon>
        <taxon>Candidatus Galligastranaerophilus</taxon>
    </lineage>
</organism>
<dbReference type="GO" id="GO:0003677">
    <property type="term" value="F:DNA binding"/>
    <property type="evidence" value="ECO:0007669"/>
    <property type="project" value="InterPro"/>
</dbReference>
<dbReference type="EMBL" id="DVJQ01000034">
    <property type="protein sequence ID" value="HIS74151.1"/>
    <property type="molecule type" value="Genomic_DNA"/>
</dbReference>
<dbReference type="PROSITE" id="PS50943">
    <property type="entry name" value="HTH_CROC1"/>
    <property type="match status" value="1"/>
</dbReference>
<evidence type="ECO:0000259" key="1">
    <source>
        <dbReference type="PROSITE" id="PS50943"/>
    </source>
</evidence>
<evidence type="ECO:0000313" key="3">
    <source>
        <dbReference type="Proteomes" id="UP000886865"/>
    </source>
</evidence>
<gene>
    <name evidence="2" type="ORF">IAA86_03915</name>
</gene>
<feature type="domain" description="HTH cro/C1-type" evidence="1">
    <location>
        <begin position="11"/>
        <end position="60"/>
    </location>
</feature>
<proteinExistence type="predicted"/>
<reference evidence="2" key="2">
    <citation type="journal article" date="2021" name="PeerJ">
        <title>Extensive microbial diversity within the chicken gut microbiome revealed by metagenomics and culture.</title>
        <authorList>
            <person name="Gilroy R."/>
            <person name="Ravi A."/>
            <person name="Getino M."/>
            <person name="Pursley I."/>
            <person name="Horton D.L."/>
            <person name="Alikhan N.F."/>
            <person name="Baker D."/>
            <person name="Gharbi K."/>
            <person name="Hall N."/>
            <person name="Watson M."/>
            <person name="Adriaenssens E.M."/>
            <person name="Foster-Nyarko E."/>
            <person name="Jarju S."/>
            <person name="Secka A."/>
            <person name="Antonio M."/>
            <person name="Oren A."/>
            <person name="Chaudhuri R.R."/>
            <person name="La Ragione R."/>
            <person name="Hildebrand F."/>
            <person name="Pallen M.J."/>
        </authorList>
    </citation>
    <scope>NUCLEOTIDE SEQUENCE</scope>
    <source>
        <strain evidence="2">CHK152-2871</strain>
    </source>
</reference>
<dbReference type="CDD" id="cd00093">
    <property type="entry name" value="HTH_XRE"/>
    <property type="match status" value="1"/>
</dbReference>
<dbReference type="SUPFAM" id="SSF47413">
    <property type="entry name" value="lambda repressor-like DNA-binding domains"/>
    <property type="match status" value="1"/>
</dbReference>
<dbReference type="Pfam" id="PF01381">
    <property type="entry name" value="HTH_3"/>
    <property type="match status" value="1"/>
</dbReference>
<comment type="caution">
    <text evidence="2">The sequence shown here is derived from an EMBL/GenBank/DDBJ whole genome shotgun (WGS) entry which is preliminary data.</text>
</comment>
<reference evidence="2" key="1">
    <citation type="submission" date="2020-10" db="EMBL/GenBank/DDBJ databases">
        <authorList>
            <person name="Gilroy R."/>
        </authorList>
    </citation>
    <scope>NUCLEOTIDE SEQUENCE</scope>
    <source>
        <strain evidence="2">CHK152-2871</strain>
    </source>
</reference>
<dbReference type="InterPro" id="IPR001387">
    <property type="entry name" value="Cro/C1-type_HTH"/>
</dbReference>
<dbReference type="InterPro" id="IPR010982">
    <property type="entry name" value="Lambda_DNA-bd_dom_sf"/>
</dbReference>
<dbReference type="AlphaFoldDB" id="A0A9D1JXL1"/>
<protein>
    <submittedName>
        <fullName evidence="2">Helix-turn-helix transcriptional regulator</fullName>
    </submittedName>
</protein>